<sequence length="83" mass="9210">MNANVMANERRTNDTASSDERRGSAQRTVAPTRVRIRAATSRDGRRTPDRAGRTTAAPRRGNGHDGEPMWEDDSGTMPPEEWS</sequence>
<feature type="region of interest" description="Disordered" evidence="1">
    <location>
        <begin position="1"/>
        <end position="83"/>
    </location>
</feature>
<accession>A0A892IGA6</accession>
<proteinExistence type="predicted"/>
<reference evidence="2 3" key="1">
    <citation type="submission" date="2021-02" db="EMBL/GenBank/DDBJ databases">
        <title>FDA dAtabase for Regulatory Grade micrObial Sequences (FDA-ARGOS): Supporting development and validation of Infectious Disease Dx tests.</title>
        <authorList>
            <person name="Minogue T."/>
            <person name="Wolcott M."/>
            <person name="Wasieloski L."/>
            <person name="Aguilar W."/>
            <person name="Moore D."/>
            <person name="Jaissle J."/>
            <person name="Tallon L."/>
            <person name="Sadzewicz L."/>
            <person name="Zhao X."/>
            <person name="Boylan J."/>
            <person name="Ott S."/>
            <person name="Bowen H."/>
            <person name="Vavikolanu K."/>
            <person name="Mehta A."/>
            <person name="Aluvathingal J."/>
            <person name="Nadendla S."/>
            <person name="Yan Y."/>
            <person name="Sichtig H."/>
        </authorList>
    </citation>
    <scope>NUCLEOTIDE SEQUENCE [LARGE SCALE GENOMIC DNA]</scope>
    <source>
        <strain evidence="2 3">FDAARGOS_1272</strain>
    </source>
</reference>
<dbReference type="Proteomes" id="UP000625568">
    <property type="component" value="Chromosome 3"/>
</dbReference>
<name>A0A892IGA6_9BURK</name>
<dbReference type="GeneID" id="93130715"/>
<gene>
    <name evidence="2" type="ORF">I6K02_25865</name>
</gene>
<organism evidence="2 3">
    <name type="scientific">Burkholderia dolosa</name>
    <dbReference type="NCBI Taxonomy" id="152500"/>
    <lineage>
        <taxon>Bacteria</taxon>
        <taxon>Pseudomonadati</taxon>
        <taxon>Pseudomonadota</taxon>
        <taxon>Betaproteobacteria</taxon>
        <taxon>Burkholderiales</taxon>
        <taxon>Burkholderiaceae</taxon>
        <taxon>Burkholderia</taxon>
        <taxon>Burkholderia cepacia complex</taxon>
    </lineage>
</organism>
<dbReference type="EMBL" id="CP069484">
    <property type="protein sequence ID" value="QRO81198.1"/>
    <property type="molecule type" value="Genomic_DNA"/>
</dbReference>
<feature type="compositionally biased region" description="Basic and acidic residues" evidence="1">
    <location>
        <begin position="40"/>
        <end position="52"/>
    </location>
</feature>
<feature type="compositionally biased region" description="Basic and acidic residues" evidence="1">
    <location>
        <begin position="8"/>
        <end position="23"/>
    </location>
</feature>
<evidence type="ECO:0000256" key="1">
    <source>
        <dbReference type="SAM" id="MobiDB-lite"/>
    </source>
</evidence>
<evidence type="ECO:0000313" key="3">
    <source>
        <dbReference type="Proteomes" id="UP000625568"/>
    </source>
</evidence>
<dbReference type="AlphaFoldDB" id="A0A892IGA6"/>
<dbReference type="RefSeq" id="WP_035975897.1">
    <property type="nucleotide sequence ID" value="NZ_CABVPR010000059.1"/>
</dbReference>
<evidence type="ECO:0000313" key="2">
    <source>
        <dbReference type="EMBL" id="QRO81198.1"/>
    </source>
</evidence>
<keyword evidence="3" id="KW-1185">Reference proteome</keyword>
<protein>
    <submittedName>
        <fullName evidence="2">Uncharacterized protein</fullName>
    </submittedName>
</protein>